<evidence type="ECO:0000313" key="4">
    <source>
        <dbReference type="EMBL" id="CAF0908938.1"/>
    </source>
</evidence>
<keyword evidence="1" id="KW-0560">Oxidoreductase</keyword>
<dbReference type="InterPro" id="IPR006094">
    <property type="entry name" value="Oxid_FAD_bind_N"/>
</dbReference>
<dbReference type="EMBL" id="CAJNOO010000184">
    <property type="protein sequence ID" value="CAF0846673.1"/>
    <property type="molecule type" value="Genomic_DNA"/>
</dbReference>
<gene>
    <name evidence="5" type="ORF">JXQ802_LOCUS11588</name>
    <name evidence="6" type="ORF">OTI717_LOCUS19633</name>
    <name evidence="4" type="ORF">PYM288_LOCUS9912</name>
    <name evidence="3" type="ORF">RFH988_LOCUS6237</name>
</gene>
<evidence type="ECO:0000259" key="2">
    <source>
        <dbReference type="PROSITE" id="PS51387"/>
    </source>
</evidence>
<dbReference type="GO" id="GO:0003885">
    <property type="term" value="F:D-arabinono-1,4-lactone oxidase activity"/>
    <property type="evidence" value="ECO:0007669"/>
    <property type="project" value="InterPro"/>
</dbReference>
<dbReference type="AlphaFoldDB" id="A0A814D0E0"/>
<evidence type="ECO:0000313" key="7">
    <source>
        <dbReference type="Proteomes" id="UP000663870"/>
    </source>
</evidence>
<dbReference type="InterPro" id="IPR016167">
    <property type="entry name" value="FAD-bd_PCMH_sub1"/>
</dbReference>
<dbReference type="GO" id="GO:0071949">
    <property type="term" value="F:FAD binding"/>
    <property type="evidence" value="ECO:0007669"/>
    <property type="project" value="InterPro"/>
</dbReference>
<evidence type="ECO:0000256" key="1">
    <source>
        <dbReference type="ARBA" id="ARBA00023002"/>
    </source>
</evidence>
<dbReference type="Pfam" id="PF01565">
    <property type="entry name" value="FAD_binding_4"/>
    <property type="match status" value="1"/>
</dbReference>
<dbReference type="InterPro" id="IPR007173">
    <property type="entry name" value="ALO_C"/>
</dbReference>
<evidence type="ECO:0000313" key="3">
    <source>
        <dbReference type="EMBL" id="CAF0846673.1"/>
    </source>
</evidence>
<dbReference type="Gene3D" id="3.30.43.10">
    <property type="entry name" value="Uridine Diphospho-n-acetylenolpyruvylglucosamine Reductase, domain 2"/>
    <property type="match status" value="1"/>
</dbReference>
<organism evidence="5 7">
    <name type="scientific">Rotaria sordida</name>
    <dbReference type="NCBI Taxonomy" id="392033"/>
    <lineage>
        <taxon>Eukaryota</taxon>
        <taxon>Metazoa</taxon>
        <taxon>Spiralia</taxon>
        <taxon>Gnathifera</taxon>
        <taxon>Rotifera</taxon>
        <taxon>Eurotatoria</taxon>
        <taxon>Bdelloidea</taxon>
        <taxon>Philodinida</taxon>
        <taxon>Philodinidae</taxon>
        <taxon>Rotaria</taxon>
    </lineage>
</organism>
<dbReference type="Gene3D" id="3.30.465.10">
    <property type="match status" value="1"/>
</dbReference>
<dbReference type="PROSITE" id="PS51387">
    <property type="entry name" value="FAD_PCMH"/>
    <property type="match status" value="1"/>
</dbReference>
<dbReference type="EMBL" id="CAJOAX010002891">
    <property type="protein sequence ID" value="CAF3824850.1"/>
    <property type="molecule type" value="Genomic_DNA"/>
</dbReference>
<dbReference type="Pfam" id="PF04030">
    <property type="entry name" value="ALO"/>
    <property type="match status" value="1"/>
</dbReference>
<dbReference type="Proteomes" id="UP000663854">
    <property type="component" value="Unassembled WGS sequence"/>
</dbReference>
<dbReference type="InterPro" id="IPR016166">
    <property type="entry name" value="FAD-bd_PCMH"/>
</dbReference>
<dbReference type="InterPro" id="IPR016169">
    <property type="entry name" value="FAD-bd_PCMH_sub2"/>
</dbReference>
<sequence>MTEFWNWAKTFHCRPALYAEPTSIDSLRTLLNEINKTKSKVRVIGCAHSPSGLAMSNEVLISMKHFNRIIEIDEKNFEIHCESGVLLSTLNEILPQHNLSLPVQGSISNLTIAGVISTATHGSGIKYGTLSSYVRSITLMKLNGEIKEYRLEDDEDLFHCLTCCLGTFGIILSVRLQVSSLYYLELNQHALEFHKFLNTLPVHYSSSDHFRYMWYPHTNFGIAYHLTRVQSRLINNKKSFLSRIFSWIRYSLIGHHLLEVLFYFSLFLPRLVRYINNIYVKLDGISNHKIDRCDKLFNFDCLFYQYASEWAIPLDQAVSCLIQLEKFMEENSNVHFPIEIRFSKEDLSYLSPGYKRQTCWINTVAYRPFGKTHFEHRSFFDAFESICYKHNGRPHWAKEHPLNKEHLSHLYSNWNLFHEKRKQFDPNDLLINDCLRNVFL</sequence>
<comment type="caution">
    <text evidence="5">The sequence shown here is derived from an EMBL/GenBank/DDBJ whole genome shotgun (WGS) entry which is preliminary data.</text>
</comment>
<dbReference type="OrthoDB" id="610608at2759"/>
<dbReference type="GO" id="GO:0016020">
    <property type="term" value="C:membrane"/>
    <property type="evidence" value="ECO:0007669"/>
    <property type="project" value="InterPro"/>
</dbReference>
<evidence type="ECO:0000313" key="5">
    <source>
        <dbReference type="EMBL" id="CAF0949189.1"/>
    </source>
</evidence>
<feature type="domain" description="FAD-binding PCMH-type" evidence="2">
    <location>
        <begin position="11"/>
        <end position="181"/>
    </location>
</feature>
<dbReference type="Proteomes" id="UP000663882">
    <property type="component" value="Unassembled WGS sequence"/>
</dbReference>
<dbReference type="PANTHER" id="PTHR43762">
    <property type="entry name" value="L-GULONOLACTONE OXIDASE"/>
    <property type="match status" value="1"/>
</dbReference>
<dbReference type="InterPro" id="IPR036318">
    <property type="entry name" value="FAD-bd_PCMH-like_sf"/>
</dbReference>
<dbReference type="PIRSF" id="PIRSF000136">
    <property type="entry name" value="LGO_GLO"/>
    <property type="match status" value="1"/>
</dbReference>
<protein>
    <recommendedName>
        <fullName evidence="2">FAD-binding PCMH-type domain-containing protein</fullName>
    </recommendedName>
</protein>
<keyword evidence="7" id="KW-1185">Reference proteome</keyword>
<evidence type="ECO:0000313" key="6">
    <source>
        <dbReference type="EMBL" id="CAF3824850.1"/>
    </source>
</evidence>
<dbReference type="SUPFAM" id="SSF56176">
    <property type="entry name" value="FAD-binding/transporter-associated domain-like"/>
    <property type="match status" value="1"/>
</dbReference>
<name>A0A814D0E0_9BILA</name>
<dbReference type="Gene3D" id="3.30.70.2520">
    <property type="match status" value="1"/>
</dbReference>
<dbReference type="PANTHER" id="PTHR43762:SF1">
    <property type="entry name" value="D-ARABINONO-1,4-LACTONE OXIDASE"/>
    <property type="match status" value="1"/>
</dbReference>
<dbReference type="Proteomes" id="UP000663870">
    <property type="component" value="Unassembled WGS sequence"/>
</dbReference>
<dbReference type="EMBL" id="CAJNOH010000150">
    <property type="protein sequence ID" value="CAF0908938.1"/>
    <property type="molecule type" value="Genomic_DNA"/>
</dbReference>
<dbReference type="EMBL" id="CAJNOL010000231">
    <property type="protein sequence ID" value="CAF0949189.1"/>
    <property type="molecule type" value="Genomic_DNA"/>
</dbReference>
<accession>A0A814D0E0</accession>
<dbReference type="InterPro" id="IPR010031">
    <property type="entry name" value="FAD_lactone_oxidase-like"/>
</dbReference>
<dbReference type="Proteomes" id="UP000663823">
    <property type="component" value="Unassembled WGS sequence"/>
</dbReference>
<proteinExistence type="predicted"/>
<reference evidence="5" key="1">
    <citation type="submission" date="2021-02" db="EMBL/GenBank/DDBJ databases">
        <authorList>
            <person name="Nowell W R."/>
        </authorList>
    </citation>
    <scope>NUCLEOTIDE SEQUENCE</scope>
</reference>